<keyword evidence="1" id="KW-1133">Transmembrane helix</keyword>
<keyword evidence="1" id="KW-0812">Transmembrane</keyword>
<reference evidence="2" key="1">
    <citation type="journal article" date="2013" name="Genome Announc.">
        <title>Draft Genome Sequence of Agarivorans albus Strain MKT 106T, an Agarolytic Marine Bacterium.</title>
        <authorList>
            <person name="Yasuike M."/>
            <person name="Nakamura Y."/>
            <person name="Kai W."/>
            <person name="Fujiwara A."/>
            <person name="Fukui Y."/>
            <person name="Satomi M."/>
            <person name="Sano M."/>
        </authorList>
    </citation>
    <scope>NUCLEOTIDE SEQUENCE [LARGE SCALE GENOMIC DNA]</scope>
</reference>
<sequence length="163" mass="18803">MLVNTIDKVLFAVLLLGFMQLPLLSNHYLQFVSGQHDVLQQQVDNFQQNAELHQYSSIDAMIDDFKNNSNLAVRTDAEQKQQTMYEYEELNQAIIVFEQGTYYQKAKYMFSPQRWETLEKVLANFKPGISLEPLFLAYSGLAALLFGGLLMWPIRRAGRTLKS</sequence>
<accession>R9PKJ9</accession>
<evidence type="ECO:0000313" key="3">
    <source>
        <dbReference type="Proteomes" id="UP000014461"/>
    </source>
</evidence>
<dbReference type="Proteomes" id="UP000014461">
    <property type="component" value="Unassembled WGS sequence"/>
</dbReference>
<organism evidence="2 3">
    <name type="scientific">Agarivorans albus MKT 106</name>
    <dbReference type="NCBI Taxonomy" id="1331007"/>
    <lineage>
        <taxon>Bacteria</taxon>
        <taxon>Pseudomonadati</taxon>
        <taxon>Pseudomonadota</taxon>
        <taxon>Gammaproteobacteria</taxon>
        <taxon>Alteromonadales</taxon>
        <taxon>Alteromonadaceae</taxon>
        <taxon>Agarivorans</taxon>
    </lineage>
</organism>
<feature type="transmembrane region" description="Helical" evidence="1">
    <location>
        <begin position="135"/>
        <end position="154"/>
    </location>
</feature>
<keyword evidence="3" id="KW-1185">Reference proteome</keyword>
<name>R9PKJ9_AGAAL</name>
<dbReference type="Pfam" id="PF11157">
    <property type="entry name" value="DUF2937"/>
    <property type="match status" value="1"/>
</dbReference>
<protein>
    <recommendedName>
        <fullName evidence="4">DUF2937 family protein</fullName>
    </recommendedName>
</protein>
<keyword evidence="1" id="KW-0472">Membrane</keyword>
<gene>
    <name evidence="2" type="ORF">AALB_1930</name>
</gene>
<dbReference type="AlphaFoldDB" id="R9PKJ9"/>
<dbReference type="InterPro" id="IPR022584">
    <property type="entry name" value="DUF2937"/>
</dbReference>
<evidence type="ECO:0000256" key="1">
    <source>
        <dbReference type="SAM" id="Phobius"/>
    </source>
</evidence>
<comment type="caution">
    <text evidence="2">The sequence shown here is derived from an EMBL/GenBank/DDBJ whole genome shotgun (WGS) entry which is preliminary data.</text>
</comment>
<proteinExistence type="predicted"/>
<evidence type="ECO:0000313" key="2">
    <source>
        <dbReference type="EMBL" id="GAD01850.1"/>
    </source>
</evidence>
<evidence type="ECO:0008006" key="4">
    <source>
        <dbReference type="Google" id="ProtNLM"/>
    </source>
</evidence>
<dbReference type="EMBL" id="BARX01000011">
    <property type="protein sequence ID" value="GAD01850.1"/>
    <property type="molecule type" value="Genomic_DNA"/>
</dbReference>
<feature type="transmembrane region" description="Helical" evidence="1">
    <location>
        <begin position="9"/>
        <end position="29"/>
    </location>
</feature>